<accession>A0A399FA05</accession>
<proteinExistence type="predicted"/>
<organism evidence="3 4">
    <name type="scientific">Meiothermus granaticius NBRC 107808</name>
    <dbReference type="NCBI Taxonomy" id="1227551"/>
    <lineage>
        <taxon>Bacteria</taxon>
        <taxon>Thermotogati</taxon>
        <taxon>Deinococcota</taxon>
        <taxon>Deinococci</taxon>
        <taxon>Thermales</taxon>
        <taxon>Thermaceae</taxon>
        <taxon>Meiothermus</taxon>
    </lineage>
</organism>
<evidence type="ECO:0000313" key="3">
    <source>
        <dbReference type="EMBL" id="RIH93414.1"/>
    </source>
</evidence>
<feature type="region of interest" description="Disordered" evidence="1">
    <location>
        <begin position="1"/>
        <end position="27"/>
    </location>
</feature>
<keyword evidence="2" id="KW-1133">Transmembrane helix</keyword>
<dbReference type="EMBL" id="QWLB01000006">
    <property type="protein sequence ID" value="RIH93414.1"/>
    <property type="molecule type" value="Genomic_DNA"/>
</dbReference>
<dbReference type="RefSeq" id="WP_119356192.1">
    <property type="nucleotide sequence ID" value="NZ_BJXM01000013.1"/>
</dbReference>
<protein>
    <submittedName>
        <fullName evidence="3">Uncharacterized protein</fullName>
    </submittedName>
</protein>
<dbReference type="Proteomes" id="UP000266178">
    <property type="component" value="Unassembled WGS sequence"/>
</dbReference>
<evidence type="ECO:0000256" key="2">
    <source>
        <dbReference type="SAM" id="Phobius"/>
    </source>
</evidence>
<keyword evidence="4" id="KW-1185">Reference proteome</keyword>
<sequence>MPRAPHASGAQPPKGGRTTGQALGPQSNRALPLGAGGKVLLLGIAYLLGGISLAQSLTFGLYGRLSPGYFTPTLELTYPIQDITWGVRLQRDAFGVSAESALDLGPVGRIAYGGRASLGWAGWGAQAFARGGAGPVAAEARLGYASTPPASLWVGDADPLQPVAAGFSGLLSGRYRLTATQTLGFSAQYFGILAAEATLGLRDQSTYTVGLGYQEGLYGLLGWRGELDEAGDLLDLTLRAGGYNRLEALLSLPLEDTNKLNLRFTVAYPWAAKLGIEMGNIQADAAFDGGWSAWLRYRLEFGGE</sequence>
<keyword evidence="2" id="KW-0472">Membrane</keyword>
<reference evidence="3 4" key="1">
    <citation type="submission" date="2018-08" db="EMBL/GenBank/DDBJ databases">
        <title>Meiothermus granaticius genome AF-68 sequencing project.</title>
        <authorList>
            <person name="Da Costa M.S."/>
            <person name="Albuquerque L."/>
            <person name="Raposo P."/>
            <person name="Froufe H.J.C."/>
            <person name="Barroso C.S."/>
            <person name="Egas C."/>
        </authorList>
    </citation>
    <scope>NUCLEOTIDE SEQUENCE [LARGE SCALE GENOMIC DNA]</scope>
    <source>
        <strain evidence="3 4">AF-68</strain>
    </source>
</reference>
<dbReference type="OrthoDB" id="27317at2"/>
<feature type="transmembrane region" description="Helical" evidence="2">
    <location>
        <begin position="39"/>
        <end position="62"/>
    </location>
</feature>
<name>A0A399FA05_9DEIN</name>
<gene>
    <name evidence="3" type="ORF">Mgrana_00670</name>
</gene>
<comment type="caution">
    <text evidence="3">The sequence shown here is derived from an EMBL/GenBank/DDBJ whole genome shotgun (WGS) entry which is preliminary data.</text>
</comment>
<keyword evidence="2" id="KW-0812">Transmembrane</keyword>
<evidence type="ECO:0000256" key="1">
    <source>
        <dbReference type="SAM" id="MobiDB-lite"/>
    </source>
</evidence>
<dbReference type="AlphaFoldDB" id="A0A399FA05"/>
<evidence type="ECO:0000313" key="4">
    <source>
        <dbReference type="Proteomes" id="UP000266178"/>
    </source>
</evidence>